<dbReference type="GO" id="GO:0005737">
    <property type="term" value="C:cytoplasm"/>
    <property type="evidence" value="ECO:0007669"/>
    <property type="project" value="TreeGrafter"/>
</dbReference>
<dbReference type="PANTHER" id="PTHR43096">
    <property type="entry name" value="DNAJ HOMOLOG 1, MITOCHONDRIAL-RELATED"/>
    <property type="match status" value="1"/>
</dbReference>
<comment type="caution">
    <text evidence="3">The sequence shown here is derived from an EMBL/GenBank/DDBJ whole genome shotgun (WGS) entry which is preliminary data.</text>
</comment>
<dbReference type="PANTHER" id="PTHR43096:SF52">
    <property type="entry name" value="DNAJ HOMOLOG 1, MITOCHONDRIAL-RELATED"/>
    <property type="match status" value="1"/>
</dbReference>
<dbReference type="CDD" id="cd10747">
    <property type="entry name" value="DnaJ_C"/>
    <property type="match status" value="1"/>
</dbReference>
<dbReference type="PRINTS" id="PR00625">
    <property type="entry name" value="JDOMAIN"/>
</dbReference>
<dbReference type="RefSeq" id="WP_036311038.1">
    <property type="nucleotide sequence ID" value="NZ_JRQD01000001.1"/>
</dbReference>
<protein>
    <submittedName>
        <fullName evidence="3">DnaJ-class molecular chaperone CbpA</fullName>
    </submittedName>
</protein>
<dbReference type="AlphaFoldDB" id="A0A0A0BJF7"/>
<dbReference type="InterPro" id="IPR001623">
    <property type="entry name" value="DnaJ_domain"/>
</dbReference>
<name>A0A0A0BJF7_9GAMM</name>
<dbReference type="EMBL" id="JRQD01000001">
    <property type="protein sequence ID" value="KGM07777.1"/>
    <property type="molecule type" value="Genomic_DNA"/>
</dbReference>
<dbReference type="GO" id="GO:0042026">
    <property type="term" value="P:protein refolding"/>
    <property type="evidence" value="ECO:0007669"/>
    <property type="project" value="TreeGrafter"/>
</dbReference>
<reference evidence="3 4" key="1">
    <citation type="submission" date="2014-09" db="EMBL/GenBank/DDBJ databases">
        <authorList>
            <person name="Grob C."/>
            <person name="Taubert M."/>
            <person name="Howat A.M."/>
            <person name="Burns O.J."/>
            <person name="Dixon J.L."/>
            <person name="Chen Y."/>
            <person name="Murrell J.C."/>
        </authorList>
    </citation>
    <scope>NUCLEOTIDE SEQUENCE [LARGE SCALE GENOMIC DNA]</scope>
    <source>
        <strain evidence="3">L4</strain>
    </source>
</reference>
<dbReference type="PROSITE" id="PS00636">
    <property type="entry name" value="DNAJ_1"/>
    <property type="match status" value="1"/>
</dbReference>
<keyword evidence="1" id="KW-0143">Chaperone</keyword>
<dbReference type="Gene3D" id="1.10.287.110">
    <property type="entry name" value="DnaJ domain"/>
    <property type="match status" value="1"/>
</dbReference>
<accession>A0A0A0BJF7</accession>
<dbReference type="PROSITE" id="PS50076">
    <property type="entry name" value="DNAJ_2"/>
    <property type="match status" value="1"/>
</dbReference>
<gene>
    <name evidence="3" type="ORF">LP43_0193</name>
</gene>
<dbReference type="InterPro" id="IPR008971">
    <property type="entry name" value="HSP40/DnaJ_pept-bd"/>
</dbReference>
<dbReference type="SMART" id="SM00271">
    <property type="entry name" value="DnaJ"/>
    <property type="match status" value="1"/>
</dbReference>
<dbReference type="InterPro" id="IPR002939">
    <property type="entry name" value="DnaJ_C"/>
</dbReference>
<dbReference type="CDD" id="cd06257">
    <property type="entry name" value="DnaJ"/>
    <property type="match status" value="1"/>
</dbReference>
<proteinExistence type="predicted"/>
<evidence type="ECO:0000256" key="1">
    <source>
        <dbReference type="ARBA" id="ARBA00023186"/>
    </source>
</evidence>
<dbReference type="Proteomes" id="UP000029999">
    <property type="component" value="Unassembled WGS sequence"/>
</dbReference>
<dbReference type="Pfam" id="PF01556">
    <property type="entry name" value="DnaJ_C"/>
    <property type="match status" value="1"/>
</dbReference>
<dbReference type="InterPro" id="IPR018253">
    <property type="entry name" value="DnaJ_domain_CS"/>
</dbReference>
<evidence type="ECO:0000313" key="3">
    <source>
        <dbReference type="EMBL" id="KGM07777.1"/>
    </source>
</evidence>
<dbReference type="GO" id="GO:0051082">
    <property type="term" value="F:unfolded protein binding"/>
    <property type="evidence" value="ECO:0007669"/>
    <property type="project" value="InterPro"/>
</dbReference>
<dbReference type="STRING" id="392484.LP43_0193"/>
<organism evidence="3 4">
    <name type="scientific">Methylophaga thiooxydans</name>
    <dbReference type="NCBI Taxonomy" id="392484"/>
    <lineage>
        <taxon>Bacteria</taxon>
        <taxon>Pseudomonadati</taxon>
        <taxon>Pseudomonadota</taxon>
        <taxon>Gammaproteobacteria</taxon>
        <taxon>Thiotrichales</taxon>
        <taxon>Piscirickettsiaceae</taxon>
        <taxon>Methylophaga</taxon>
    </lineage>
</organism>
<feature type="domain" description="J" evidence="2">
    <location>
        <begin position="5"/>
        <end position="69"/>
    </location>
</feature>
<sequence>MEYKDYYKILGVPRDASQDDIKKAYRKLARKYHPDVSKEANAEDKFKEVGEAYEVLRDQQKRAQYDQFGSNYRHGQSFNPPPGWDDQTGGFGGGNFSSFFENMFGGMGGMGGGAGMGGDQFFAKGEDVNAKITVSLEDAFHGATKTIRRPSGASQGGTINVKIPAGITSGKKIRLSGQGKAGMGSKGGDLYLEVQIAPHKHYRLEDKDVYLDLPLAPWEAALGAKVTVPTLAGKINLTIPAGARSGQKMRLKGRGLPGKEPGDEFVVLQIMTPAADSDKAKKLYMQMAEELTFNPRETLENIE</sequence>
<dbReference type="FunFam" id="2.60.260.20:FF:000013">
    <property type="entry name" value="DnaJ subfamily B member 11"/>
    <property type="match status" value="1"/>
</dbReference>
<evidence type="ECO:0000259" key="2">
    <source>
        <dbReference type="PROSITE" id="PS50076"/>
    </source>
</evidence>
<dbReference type="InterPro" id="IPR036869">
    <property type="entry name" value="J_dom_sf"/>
</dbReference>
<dbReference type="Pfam" id="PF00226">
    <property type="entry name" value="DnaJ"/>
    <property type="match status" value="1"/>
</dbReference>
<dbReference type="Gene3D" id="2.60.260.20">
    <property type="entry name" value="Urease metallochaperone UreE, N-terminal domain"/>
    <property type="match status" value="2"/>
</dbReference>
<evidence type="ECO:0000313" key="4">
    <source>
        <dbReference type="Proteomes" id="UP000029999"/>
    </source>
</evidence>
<dbReference type="SUPFAM" id="SSF49493">
    <property type="entry name" value="HSP40/DnaJ peptide-binding domain"/>
    <property type="match status" value="2"/>
</dbReference>
<dbReference type="SUPFAM" id="SSF46565">
    <property type="entry name" value="Chaperone J-domain"/>
    <property type="match status" value="1"/>
</dbReference>